<accession>A0A9Q0K1L6</accession>
<reference evidence="1" key="1">
    <citation type="journal article" date="2023" name="Plant J.">
        <title>The genome of the king protea, Protea cynaroides.</title>
        <authorList>
            <person name="Chang J."/>
            <person name="Duong T.A."/>
            <person name="Schoeman C."/>
            <person name="Ma X."/>
            <person name="Roodt D."/>
            <person name="Barker N."/>
            <person name="Li Z."/>
            <person name="Van de Peer Y."/>
            <person name="Mizrachi E."/>
        </authorList>
    </citation>
    <scope>NUCLEOTIDE SEQUENCE</scope>
    <source>
        <tissue evidence="1">Young leaves</tissue>
    </source>
</reference>
<protein>
    <submittedName>
        <fullName evidence="1">Uncharacterized protein</fullName>
    </submittedName>
</protein>
<dbReference type="Proteomes" id="UP001141806">
    <property type="component" value="Unassembled WGS sequence"/>
</dbReference>
<gene>
    <name evidence="1" type="ORF">NE237_020394</name>
</gene>
<organism evidence="1 2">
    <name type="scientific">Protea cynaroides</name>
    <dbReference type="NCBI Taxonomy" id="273540"/>
    <lineage>
        <taxon>Eukaryota</taxon>
        <taxon>Viridiplantae</taxon>
        <taxon>Streptophyta</taxon>
        <taxon>Embryophyta</taxon>
        <taxon>Tracheophyta</taxon>
        <taxon>Spermatophyta</taxon>
        <taxon>Magnoliopsida</taxon>
        <taxon>Proteales</taxon>
        <taxon>Proteaceae</taxon>
        <taxon>Protea</taxon>
    </lineage>
</organism>
<keyword evidence="2" id="KW-1185">Reference proteome</keyword>
<sequence length="153" mass="17071">MLSSEQDTFNMLFYILIKDLTLKTRLQSWSLSCTIGSQSQCLSTAICLHSVSVVTYTHKASSGECSFQQEEGPTIDLWELSVDIRLCLFTNFTCEKLMFLLEALGVSFSPGFGGFKLLSTNWLSFGGEVSGEEDNWLAMGLLVAWRVPLQFIS</sequence>
<dbReference type="EMBL" id="JAMYWD010000009">
    <property type="protein sequence ID" value="KAJ4960484.1"/>
    <property type="molecule type" value="Genomic_DNA"/>
</dbReference>
<proteinExistence type="predicted"/>
<comment type="caution">
    <text evidence="1">The sequence shown here is derived from an EMBL/GenBank/DDBJ whole genome shotgun (WGS) entry which is preliminary data.</text>
</comment>
<dbReference type="AlphaFoldDB" id="A0A9Q0K1L6"/>
<name>A0A9Q0K1L6_9MAGN</name>
<evidence type="ECO:0000313" key="2">
    <source>
        <dbReference type="Proteomes" id="UP001141806"/>
    </source>
</evidence>
<evidence type="ECO:0000313" key="1">
    <source>
        <dbReference type="EMBL" id="KAJ4960484.1"/>
    </source>
</evidence>